<keyword evidence="4 7" id="KW-0812">Transmembrane</keyword>
<reference evidence="9 10" key="1">
    <citation type="journal article" date="2016" name="Nat. Commun.">
        <title>Thousands of microbial genomes shed light on interconnected biogeochemical processes in an aquifer system.</title>
        <authorList>
            <person name="Anantharaman K."/>
            <person name="Brown C.T."/>
            <person name="Hug L.A."/>
            <person name="Sharon I."/>
            <person name="Castelle C.J."/>
            <person name="Probst A.J."/>
            <person name="Thomas B.C."/>
            <person name="Singh A."/>
            <person name="Wilkins M.J."/>
            <person name="Karaoz U."/>
            <person name="Brodie E.L."/>
            <person name="Williams K.H."/>
            <person name="Hubbard S.S."/>
            <person name="Banfield J.F."/>
        </authorList>
    </citation>
    <scope>NUCLEOTIDE SEQUENCE [LARGE SCALE GENOMIC DNA]</scope>
</reference>
<dbReference type="Pfam" id="PF02308">
    <property type="entry name" value="MgtC"/>
    <property type="match status" value="1"/>
</dbReference>
<dbReference type="InterPro" id="IPR003416">
    <property type="entry name" value="MgtC/SapB/SrpB/YhiD_fam"/>
</dbReference>
<evidence type="ECO:0000259" key="8">
    <source>
        <dbReference type="Pfam" id="PF02308"/>
    </source>
</evidence>
<evidence type="ECO:0000313" key="10">
    <source>
        <dbReference type="Proteomes" id="UP000176349"/>
    </source>
</evidence>
<dbReference type="EMBL" id="MHKV01000009">
    <property type="protein sequence ID" value="OGY97454.1"/>
    <property type="molecule type" value="Genomic_DNA"/>
</dbReference>
<keyword evidence="5 7" id="KW-1133">Transmembrane helix</keyword>
<feature type="transmembrane region" description="Helical" evidence="7">
    <location>
        <begin position="122"/>
        <end position="139"/>
    </location>
</feature>
<feature type="transmembrane region" description="Helical" evidence="7">
    <location>
        <begin position="6"/>
        <end position="25"/>
    </location>
</feature>
<gene>
    <name evidence="9" type="ORF">A2128_00335</name>
</gene>
<name>A0A1G2C7T3_9BACT</name>
<feature type="transmembrane region" description="Helical" evidence="7">
    <location>
        <begin position="37"/>
        <end position="56"/>
    </location>
</feature>
<feature type="transmembrane region" description="Helical" evidence="7">
    <location>
        <begin position="72"/>
        <end position="90"/>
    </location>
</feature>
<protein>
    <recommendedName>
        <fullName evidence="8">MgtC/SapB/SrpB/YhiD N-terminal domain-containing protein</fullName>
    </recommendedName>
</protein>
<evidence type="ECO:0000256" key="3">
    <source>
        <dbReference type="ARBA" id="ARBA00022475"/>
    </source>
</evidence>
<dbReference type="InterPro" id="IPR049177">
    <property type="entry name" value="MgtC_SapB_SrpB_YhiD_N"/>
</dbReference>
<evidence type="ECO:0000256" key="6">
    <source>
        <dbReference type="ARBA" id="ARBA00023136"/>
    </source>
</evidence>
<dbReference type="PANTHER" id="PTHR33778:SF1">
    <property type="entry name" value="MAGNESIUM TRANSPORTER YHID-RELATED"/>
    <property type="match status" value="1"/>
</dbReference>
<evidence type="ECO:0000256" key="7">
    <source>
        <dbReference type="SAM" id="Phobius"/>
    </source>
</evidence>
<organism evidence="9 10">
    <name type="scientific">Candidatus Liptonbacteria bacterium GWC1_60_9</name>
    <dbReference type="NCBI Taxonomy" id="1798645"/>
    <lineage>
        <taxon>Bacteria</taxon>
        <taxon>Candidatus Liptoniibacteriota</taxon>
    </lineage>
</organism>
<evidence type="ECO:0000256" key="1">
    <source>
        <dbReference type="ARBA" id="ARBA00004651"/>
    </source>
</evidence>
<feature type="domain" description="MgtC/SapB/SrpB/YhiD N-terminal" evidence="8">
    <location>
        <begin position="12"/>
        <end position="140"/>
    </location>
</feature>
<sequence>MYTLPTELALQLGLAVFLGAAIGLERELSRKTAGLRTYALVSLGSAIFTIVSAHLMDGNNIAGVINYDPGRIAAQIVTGIGFIGAGMIIFNQSKLQGITTAAGIWVTAAIGMAVGFGFYSMAVLATILVLFIFAVLWLLEEWIVKKFASEAPLSD</sequence>
<dbReference type="Proteomes" id="UP000176349">
    <property type="component" value="Unassembled WGS sequence"/>
</dbReference>
<proteinExistence type="inferred from homology"/>
<dbReference type="PRINTS" id="PR01837">
    <property type="entry name" value="MGTCSAPBPROT"/>
</dbReference>
<keyword evidence="6 7" id="KW-0472">Membrane</keyword>
<evidence type="ECO:0000313" key="9">
    <source>
        <dbReference type="EMBL" id="OGY97454.1"/>
    </source>
</evidence>
<comment type="caution">
    <text evidence="9">The sequence shown here is derived from an EMBL/GenBank/DDBJ whole genome shotgun (WGS) entry which is preliminary data.</text>
</comment>
<feature type="transmembrane region" description="Helical" evidence="7">
    <location>
        <begin position="97"/>
        <end position="116"/>
    </location>
</feature>
<accession>A0A1G2C7T3</accession>
<dbReference type="PANTHER" id="PTHR33778">
    <property type="entry name" value="PROTEIN MGTC"/>
    <property type="match status" value="1"/>
</dbReference>
<evidence type="ECO:0000256" key="2">
    <source>
        <dbReference type="ARBA" id="ARBA00009298"/>
    </source>
</evidence>
<dbReference type="AlphaFoldDB" id="A0A1G2C7T3"/>
<keyword evidence="3" id="KW-1003">Cell membrane</keyword>
<evidence type="ECO:0000256" key="5">
    <source>
        <dbReference type="ARBA" id="ARBA00022989"/>
    </source>
</evidence>
<dbReference type="GO" id="GO:0005886">
    <property type="term" value="C:plasma membrane"/>
    <property type="evidence" value="ECO:0007669"/>
    <property type="project" value="UniProtKB-SubCell"/>
</dbReference>
<evidence type="ECO:0000256" key="4">
    <source>
        <dbReference type="ARBA" id="ARBA00022692"/>
    </source>
</evidence>
<comment type="subcellular location">
    <subcellularLocation>
        <location evidence="1">Cell membrane</location>
        <topology evidence="1">Multi-pass membrane protein</topology>
    </subcellularLocation>
</comment>
<comment type="similarity">
    <text evidence="2">Belongs to the MgtC/SapB family.</text>
</comment>